<reference evidence="2" key="1">
    <citation type="submission" date="2023-04" db="EMBL/GenBank/DDBJ databases">
        <title>Chromosome-level genome of Chaenocephalus aceratus.</title>
        <authorList>
            <person name="Park H."/>
        </authorList>
    </citation>
    <scope>NUCLEOTIDE SEQUENCE</scope>
    <source>
        <strain evidence="2">DE</strain>
        <tissue evidence="2">Muscle</tissue>
    </source>
</reference>
<dbReference type="AlphaFoldDB" id="A0AAD9F631"/>
<dbReference type="InterPro" id="IPR001507">
    <property type="entry name" value="ZP_dom"/>
</dbReference>
<gene>
    <name evidence="2" type="ORF">KUDE01_014988</name>
</gene>
<comment type="caution">
    <text evidence="2">The sequence shown here is derived from an EMBL/GenBank/DDBJ whole genome shotgun (WGS) entry which is preliminary data.</text>
</comment>
<keyword evidence="3" id="KW-1185">Reference proteome</keyword>
<sequence>MLMIPYLSAPTSPKLEGKCTERGLLVLLHHGAQAELHWELFLGAHKLDWDLVEMGGFVMEADEDYFTVEIPRYSPGMNYVELTLQGLVSGVEVSVVDTDSLKAEDTLTVYLAVCLPEGRMVAVVDTTHTIPPTHPNRTTLLDPSCIPVETDSARALFSFSLDSCGTTVTTEGNVLVYENQISYTQDFLPPDDPLIHRNSPYRLTIQCRYPANHTTTHAIQQPLNNSLDLSPVHIRFTRREVANTG</sequence>
<dbReference type="InterPro" id="IPR055356">
    <property type="entry name" value="ZP-N"/>
</dbReference>
<dbReference type="EMBL" id="JASDAP010000016">
    <property type="protein sequence ID" value="KAK1890317.1"/>
    <property type="molecule type" value="Genomic_DNA"/>
</dbReference>
<dbReference type="Proteomes" id="UP001228049">
    <property type="component" value="Unassembled WGS sequence"/>
</dbReference>
<protein>
    <submittedName>
        <fullName evidence="2">Zona pellucida sperm-binding protein 4</fullName>
    </submittedName>
</protein>
<dbReference type="PANTHER" id="PTHR47130">
    <property type="entry name" value="SI:DKEY-19B23.11-RELATED"/>
    <property type="match status" value="1"/>
</dbReference>
<proteinExistence type="predicted"/>
<dbReference type="Pfam" id="PF23344">
    <property type="entry name" value="ZP-N"/>
    <property type="match status" value="1"/>
</dbReference>
<organism evidence="2 3">
    <name type="scientific">Dissostichus eleginoides</name>
    <name type="common">Patagonian toothfish</name>
    <name type="synonym">Dissostichus amissus</name>
    <dbReference type="NCBI Taxonomy" id="100907"/>
    <lineage>
        <taxon>Eukaryota</taxon>
        <taxon>Metazoa</taxon>
        <taxon>Chordata</taxon>
        <taxon>Craniata</taxon>
        <taxon>Vertebrata</taxon>
        <taxon>Euteleostomi</taxon>
        <taxon>Actinopterygii</taxon>
        <taxon>Neopterygii</taxon>
        <taxon>Teleostei</taxon>
        <taxon>Neoteleostei</taxon>
        <taxon>Acanthomorphata</taxon>
        <taxon>Eupercaria</taxon>
        <taxon>Perciformes</taxon>
        <taxon>Notothenioidei</taxon>
        <taxon>Nototheniidae</taxon>
        <taxon>Dissostichus</taxon>
    </lineage>
</organism>
<dbReference type="PANTHER" id="PTHR47130:SF1">
    <property type="entry name" value="ZP DOMAIN-CONTAINING PROTEIN"/>
    <property type="match status" value="1"/>
</dbReference>
<feature type="domain" description="ZP" evidence="1">
    <location>
        <begin position="113"/>
        <end position="245"/>
    </location>
</feature>
<dbReference type="Gene3D" id="2.60.40.3210">
    <property type="entry name" value="Zona pellucida, ZP-N domain"/>
    <property type="match status" value="1"/>
</dbReference>
<evidence type="ECO:0000259" key="1">
    <source>
        <dbReference type="PROSITE" id="PS51034"/>
    </source>
</evidence>
<evidence type="ECO:0000313" key="3">
    <source>
        <dbReference type="Proteomes" id="UP001228049"/>
    </source>
</evidence>
<accession>A0AAD9F631</accession>
<dbReference type="PROSITE" id="PS51034">
    <property type="entry name" value="ZP_2"/>
    <property type="match status" value="1"/>
</dbReference>
<name>A0AAD9F631_DISEL</name>
<evidence type="ECO:0000313" key="2">
    <source>
        <dbReference type="EMBL" id="KAK1890317.1"/>
    </source>
</evidence>